<dbReference type="AlphaFoldDB" id="A0AAD0TRH9"/>
<reference evidence="1 2" key="1">
    <citation type="submission" date="2018-10" db="EMBL/GenBank/DDBJ databases">
        <title>Genome seuquencing of Lactobacillus species.</title>
        <authorList>
            <person name="Baek C."/>
            <person name="Yi H."/>
        </authorList>
    </citation>
    <scope>NUCLEOTIDE SEQUENCE [LARGE SCALE GENOMIC DNA]</scope>
    <source>
        <strain evidence="1 2">DSM 10667</strain>
    </source>
</reference>
<protein>
    <submittedName>
        <fullName evidence="1">Uncharacterized protein</fullName>
    </submittedName>
</protein>
<proteinExistence type="predicted"/>
<evidence type="ECO:0000313" key="1">
    <source>
        <dbReference type="EMBL" id="AYJ40159.1"/>
    </source>
</evidence>
<dbReference type="EMBL" id="CP032744">
    <property type="protein sequence ID" value="AYJ40159.1"/>
    <property type="molecule type" value="Genomic_DNA"/>
</dbReference>
<accession>A0AAD0TRH9</accession>
<evidence type="ECO:0000313" key="2">
    <source>
        <dbReference type="Proteomes" id="UP000277896"/>
    </source>
</evidence>
<organism evidence="1 2">
    <name type="scientific">Lactiplantibacillus paraplantarum</name>
    <dbReference type="NCBI Taxonomy" id="60520"/>
    <lineage>
        <taxon>Bacteria</taxon>
        <taxon>Bacillati</taxon>
        <taxon>Bacillota</taxon>
        <taxon>Bacilli</taxon>
        <taxon>Lactobacillales</taxon>
        <taxon>Lactobacillaceae</taxon>
        <taxon>Lactiplantibacillus</taxon>
    </lineage>
</organism>
<name>A0AAD0TRH9_9LACO</name>
<gene>
    <name evidence="1" type="ORF">LP667_13790</name>
</gene>
<sequence>MFSFLSEDFKKLGTIFLSLLSKRYAKRLLAPPNQTPAIIPSAVIIAEFLLMLANRPSFVPFSLHLWFGVREDGESDYESQ</sequence>
<dbReference type="Proteomes" id="UP000277896">
    <property type="component" value="Chromosome"/>
</dbReference>